<keyword evidence="5" id="KW-1133">Transmembrane helix</keyword>
<feature type="transmembrane region" description="Helical" evidence="5">
    <location>
        <begin position="413"/>
        <end position="437"/>
    </location>
</feature>
<name>A0A840QT38_9BACI</name>
<feature type="transmembrane region" description="Helical" evidence="5">
    <location>
        <begin position="382"/>
        <end position="401"/>
    </location>
</feature>
<evidence type="ECO:0000256" key="1">
    <source>
        <dbReference type="ARBA" id="ARBA00004141"/>
    </source>
</evidence>
<reference evidence="6 7" key="1">
    <citation type="submission" date="2020-08" db="EMBL/GenBank/DDBJ databases">
        <title>Genomic Encyclopedia of Type Strains, Phase IV (KMG-IV): sequencing the most valuable type-strain genomes for metagenomic binning, comparative biology and taxonomic classification.</title>
        <authorList>
            <person name="Goeker M."/>
        </authorList>
    </citation>
    <scope>NUCLEOTIDE SEQUENCE [LARGE SCALE GENOMIC DNA]</scope>
    <source>
        <strain evidence="6 7">DSM 24696</strain>
    </source>
</reference>
<dbReference type="PANTHER" id="PTHR22550:SF5">
    <property type="entry name" value="LEUCINE ZIPPER PROTEIN 4"/>
    <property type="match status" value="1"/>
</dbReference>
<evidence type="ECO:0000313" key="6">
    <source>
        <dbReference type="EMBL" id="MBB5174510.1"/>
    </source>
</evidence>
<dbReference type="AlphaFoldDB" id="A0A840QT38"/>
<feature type="transmembrane region" description="Helical" evidence="5">
    <location>
        <begin position="358"/>
        <end position="376"/>
    </location>
</feature>
<comment type="subcellular location">
    <subcellularLocation>
        <location evidence="4">Cell membrane</location>
    </subcellularLocation>
    <subcellularLocation>
        <location evidence="1">Membrane</location>
        <topology evidence="1">Multi-pass membrane protein</topology>
    </subcellularLocation>
</comment>
<dbReference type="InterPro" id="IPR050768">
    <property type="entry name" value="UPF0353/GerABKA_families"/>
</dbReference>
<comment type="caution">
    <text evidence="6">The sequence shown here is derived from an EMBL/GenBank/DDBJ whole genome shotgun (WGS) entry which is preliminary data.</text>
</comment>
<proteinExistence type="inferred from homology"/>
<keyword evidence="7" id="KW-1185">Reference proteome</keyword>
<sequence>MTKSNKVSDDLRRPKESLSEVFRACEKSQDFVRHTLTTQYEQTFTYTFFETMVDGQLFKEQILPVLQKGSFSTLRDVKSLIPIEDTEISADPIEIEKRLISGYIFIQFEKADPYGLLLRAPSVERRAVTVPEVEYSVLGPKESFVENLDVNLHLLRRRLKIAELTVENITVGSLTNTRVSVLYLSHIANSENVNTVLQRIRDIDYDEIIDSSYINQMIEDNKHSPFPQLLDTERPDRVASELSRGKVAVLVDGSPTAITTPTRFIEFFSAFEDYYLSWHIASIYRLIRLFAVLFSIFATSLYVAVLTYHTELIPMDLLSTLVISREDIPFPPIIEALFLELTIDLLREAGARLPSKVGQTIGIVGGIVIGTAAVEASLTSNILLIVVALSALASFATPIYRIGNTIRLIRFPFLIFAQIWGIIGITILSMFMIIHLLTLKSIGRPYLEPIFPPRSNDLRDAFFRLPFSLQFKRSTYVQPEHGKRFSIRELLNKNEDIDEHID</sequence>
<dbReference type="GO" id="GO:0009847">
    <property type="term" value="P:spore germination"/>
    <property type="evidence" value="ECO:0007669"/>
    <property type="project" value="UniProtKB-UniRule"/>
</dbReference>
<keyword evidence="3 4" id="KW-0472">Membrane</keyword>
<evidence type="ECO:0000313" key="7">
    <source>
        <dbReference type="Proteomes" id="UP000551878"/>
    </source>
</evidence>
<evidence type="ECO:0000256" key="3">
    <source>
        <dbReference type="ARBA" id="ARBA00023136"/>
    </source>
</evidence>
<organism evidence="6 7">
    <name type="scientific">Texcoconibacillus texcoconensis</name>
    <dbReference type="NCBI Taxonomy" id="1095777"/>
    <lineage>
        <taxon>Bacteria</taxon>
        <taxon>Bacillati</taxon>
        <taxon>Bacillota</taxon>
        <taxon>Bacilli</taxon>
        <taxon>Bacillales</taxon>
        <taxon>Bacillaceae</taxon>
        <taxon>Texcoconibacillus</taxon>
    </lineage>
</organism>
<comment type="similarity">
    <text evidence="2 4">Belongs to the GerABKA family.</text>
</comment>
<dbReference type="Proteomes" id="UP000551878">
    <property type="component" value="Unassembled WGS sequence"/>
</dbReference>
<feature type="transmembrane region" description="Helical" evidence="5">
    <location>
        <begin position="286"/>
        <end position="308"/>
    </location>
</feature>
<dbReference type="GO" id="GO:0005886">
    <property type="term" value="C:plasma membrane"/>
    <property type="evidence" value="ECO:0007669"/>
    <property type="project" value="UniProtKB-SubCell"/>
</dbReference>
<evidence type="ECO:0000256" key="5">
    <source>
        <dbReference type="SAM" id="Phobius"/>
    </source>
</evidence>
<accession>A0A840QT38</accession>
<dbReference type="RefSeq" id="WP_343043370.1">
    <property type="nucleotide sequence ID" value="NZ_JACHHB010000013.1"/>
</dbReference>
<protein>
    <recommendedName>
        <fullName evidence="8">Spore germination protein</fullName>
    </recommendedName>
</protein>
<gene>
    <name evidence="6" type="ORF">HNQ41_002725</name>
</gene>
<evidence type="ECO:0000256" key="2">
    <source>
        <dbReference type="ARBA" id="ARBA00005278"/>
    </source>
</evidence>
<dbReference type="PIRSF" id="PIRSF005690">
    <property type="entry name" value="GerBA"/>
    <property type="match status" value="1"/>
</dbReference>
<dbReference type="Pfam" id="PF03323">
    <property type="entry name" value="GerA"/>
    <property type="match status" value="1"/>
</dbReference>
<keyword evidence="5" id="KW-0812">Transmembrane</keyword>
<dbReference type="EMBL" id="JACHHB010000013">
    <property type="protein sequence ID" value="MBB5174510.1"/>
    <property type="molecule type" value="Genomic_DNA"/>
</dbReference>
<dbReference type="InterPro" id="IPR004995">
    <property type="entry name" value="Spore_Ger"/>
</dbReference>
<evidence type="ECO:0008006" key="8">
    <source>
        <dbReference type="Google" id="ProtNLM"/>
    </source>
</evidence>
<dbReference type="PANTHER" id="PTHR22550">
    <property type="entry name" value="SPORE GERMINATION PROTEIN"/>
    <property type="match status" value="1"/>
</dbReference>
<evidence type="ECO:0000256" key="4">
    <source>
        <dbReference type="PIRNR" id="PIRNR005690"/>
    </source>
</evidence>